<proteinExistence type="inferred from homology"/>
<name>A0A813VAG1_9BILA</name>
<evidence type="ECO:0000313" key="4">
    <source>
        <dbReference type="EMBL" id="CAF0842439.1"/>
    </source>
</evidence>
<dbReference type="Proteomes" id="UP000681722">
    <property type="component" value="Unassembled WGS sequence"/>
</dbReference>
<organism evidence="4 6">
    <name type="scientific">Didymodactylos carnosus</name>
    <dbReference type="NCBI Taxonomy" id="1234261"/>
    <lineage>
        <taxon>Eukaryota</taxon>
        <taxon>Metazoa</taxon>
        <taxon>Spiralia</taxon>
        <taxon>Gnathifera</taxon>
        <taxon>Rotifera</taxon>
        <taxon>Eurotatoria</taxon>
        <taxon>Bdelloidea</taxon>
        <taxon>Philodinida</taxon>
        <taxon>Philodinidae</taxon>
        <taxon>Didymodactylos</taxon>
    </lineage>
</organism>
<keyword evidence="3" id="KW-0175">Coiled coil</keyword>
<dbReference type="OrthoDB" id="10004365at2759"/>
<evidence type="ECO:0000256" key="2">
    <source>
        <dbReference type="ARBA" id="ARBA00023657"/>
    </source>
</evidence>
<dbReference type="PANTHER" id="PTHR47231:SF1">
    <property type="entry name" value="CILIA- AND FLAGELLA-ASSOCIATED PROTEIN HOATZ"/>
    <property type="match status" value="1"/>
</dbReference>
<dbReference type="PANTHER" id="PTHR47231">
    <property type="entry name" value="UPF0722 PROTEIN C11ORF88"/>
    <property type="match status" value="1"/>
</dbReference>
<dbReference type="Proteomes" id="UP000663829">
    <property type="component" value="Unassembled WGS sequence"/>
</dbReference>
<gene>
    <name evidence="4" type="ORF">GPM918_LOCUS5635</name>
    <name evidence="5" type="ORF">SRO942_LOCUS5635</name>
</gene>
<dbReference type="EMBL" id="CAJNOQ010000824">
    <property type="protein sequence ID" value="CAF0842439.1"/>
    <property type="molecule type" value="Genomic_DNA"/>
</dbReference>
<evidence type="ECO:0000256" key="3">
    <source>
        <dbReference type="SAM" id="Coils"/>
    </source>
</evidence>
<comment type="caution">
    <text evidence="4">The sequence shown here is derived from an EMBL/GenBank/DDBJ whole genome shotgun (WGS) entry which is preliminary data.</text>
</comment>
<evidence type="ECO:0000256" key="1">
    <source>
        <dbReference type="ARBA" id="ARBA00023451"/>
    </source>
</evidence>
<protein>
    <recommendedName>
        <fullName evidence="2">Cilia- and flagella-associated protein HOATZ</fullName>
    </recommendedName>
</protein>
<dbReference type="AlphaFoldDB" id="A0A813VAG1"/>
<evidence type="ECO:0000313" key="6">
    <source>
        <dbReference type="Proteomes" id="UP000663829"/>
    </source>
</evidence>
<dbReference type="GO" id="GO:0060271">
    <property type="term" value="P:cilium assembly"/>
    <property type="evidence" value="ECO:0007669"/>
    <property type="project" value="InterPro"/>
</dbReference>
<evidence type="ECO:0000313" key="5">
    <source>
        <dbReference type="EMBL" id="CAF3629778.1"/>
    </source>
</evidence>
<comment type="similarity">
    <text evidence="1">Belongs to the HOATZ family.</text>
</comment>
<feature type="coiled-coil region" evidence="3">
    <location>
        <begin position="75"/>
        <end position="102"/>
    </location>
</feature>
<dbReference type="Pfam" id="PF17664">
    <property type="entry name" value="HOATZ-like"/>
    <property type="match status" value="1"/>
</dbReference>
<dbReference type="InterPro" id="IPR040681">
    <property type="entry name" value="HOATZ-like"/>
</dbReference>
<sequence>MMSLIQPSVYEIDTRQNSELTVFDGSKKEDADLAKQFWNSVVLLPPVESSLVCPEINQRTKGRLLNSSQSKGKAVTKAEKELNEAKVQREKEYEEFVQAKNTEDEQKLIECARDTHNELRHLFLQQAKINRLKNEKWRIPNNREEMDLMRKLDQFDTFEYDDQIEKDRQLVMNLPD</sequence>
<keyword evidence="6" id="KW-1185">Reference proteome</keyword>
<dbReference type="EMBL" id="CAJOBC010000824">
    <property type="protein sequence ID" value="CAF3629778.1"/>
    <property type="molecule type" value="Genomic_DNA"/>
</dbReference>
<accession>A0A813VAG1</accession>
<reference evidence="4" key="1">
    <citation type="submission" date="2021-02" db="EMBL/GenBank/DDBJ databases">
        <authorList>
            <person name="Nowell W R."/>
        </authorList>
    </citation>
    <scope>NUCLEOTIDE SEQUENCE</scope>
</reference>